<keyword evidence="9" id="KW-1185">Reference proteome</keyword>
<feature type="domain" description="Major facilitator superfamily (MFS) profile" evidence="7">
    <location>
        <begin position="60"/>
        <end position="543"/>
    </location>
</feature>
<evidence type="ECO:0000256" key="6">
    <source>
        <dbReference type="SAM" id="Phobius"/>
    </source>
</evidence>
<evidence type="ECO:0000256" key="2">
    <source>
        <dbReference type="ARBA" id="ARBA00022692"/>
    </source>
</evidence>
<comment type="caution">
    <text evidence="8">The sequence shown here is derived from an EMBL/GenBank/DDBJ whole genome shotgun (WGS) entry which is preliminary data.</text>
</comment>
<feature type="transmembrane region" description="Helical" evidence="6">
    <location>
        <begin position="213"/>
        <end position="232"/>
    </location>
</feature>
<dbReference type="PRINTS" id="PR01036">
    <property type="entry name" value="TCRTETB"/>
</dbReference>
<feature type="transmembrane region" description="Helical" evidence="6">
    <location>
        <begin position="319"/>
        <end position="343"/>
    </location>
</feature>
<comment type="subcellular location">
    <subcellularLocation>
        <location evidence="1">Membrane</location>
        <topology evidence="1">Multi-pass membrane protein</topology>
    </subcellularLocation>
</comment>
<dbReference type="InterPro" id="IPR036259">
    <property type="entry name" value="MFS_trans_sf"/>
</dbReference>
<evidence type="ECO:0000256" key="3">
    <source>
        <dbReference type="ARBA" id="ARBA00022989"/>
    </source>
</evidence>
<protein>
    <submittedName>
        <fullName evidence="8">MFS general substrate transporter</fullName>
    </submittedName>
</protein>
<evidence type="ECO:0000313" key="9">
    <source>
        <dbReference type="Proteomes" id="UP001150217"/>
    </source>
</evidence>
<evidence type="ECO:0000256" key="4">
    <source>
        <dbReference type="ARBA" id="ARBA00023136"/>
    </source>
</evidence>
<reference evidence="8" key="1">
    <citation type="submission" date="2022-08" db="EMBL/GenBank/DDBJ databases">
        <title>A Global Phylogenomic Analysis of the Shiitake Genus Lentinula.</title>
        <authorList>
            <consortium name="DOE Joint Genome Institute"/>
            <person name="Sierra-Patev S."/>
            <person name="Min B."/>
            <person name="Naranjo-Ortiz M."/>
            <person name="Looney B."/>
            <person name="Konkel Z."/>
            <person name="Slot J.C."/>
            <person name="Sakamoto Y."/>
            <person name="Steenwyk J.L."/>
            <person name="Rokas A."/>
            <person name="Carro J."/>
            <person name="Camarero S."/>
            <person name="Ferreira P."/>
            <person name="Molpeceres G."/>
            <person name="Ruiz-Duenas F.J."/>
            <person name="Serrano A."/>
            <person name="Henrissat B."/>
            <person name="Drula E."/>
            <person name="Hughes K.W."/>
            <person name="Mata J.L."/>
            <person name="Ishikawa N.K."/>
            <person name="Vargas-Isla R."/>
            <person name="Ushijima S."/>
            <person name="Smith C.A."/>
            <person name="Ahrendt S."/>
            <person name="Andreopoulos W."/>
            <person name="He G."/>
            <person name="Labutti K."/>
            <person name="Lipzen A."/>
            <person name="Ng V."/>
            <person name="Riley R."/>
            <person name="Sandor L."/>
            <person name="Barry K."/>
            <person name="Martinez A.T."/>
            <person name="Xiao Y."/>
            <person name="Gibbons J.G."/>
            <person name="Terashima K."/>
            <person name="Grigoriev I.V."/>
            <person name="Hibbett D.S."/>
        </authorList>
    </citation>
    <scope>NUCLEOTIDE SEQUENCE</scope>
    <source>
        <strain evidence="8">RHP3577 ss4</strain>
    </source>
</reference>
<feature type="transmembrane region" description="Helical" evidence="6">
    <location>
        <begin position="518"/>
        <end position="538"/>
    </location>
</feature>
<evidence type="ECO:0000256" key="1">
    <source>
        <dbReference type="ARBA" id="ARBA00004141"/>
    </source>
</evidence>
<feature type="transmembrane region" description="Helical" evidence="6">
    <location>
        <begin position="244"/>
        <end position="268"/>
    </location>
</feature>
<keyword evidence="2 6" id="KW-0812">Transmembrane</keyword>
<feature type="transmembrane region" description="Helical" evidence="6">
    <location>
        <begin position="446"/>
        <end position="466"/>
    </location>
</feature>
<sequence length="579" mass="62140">MSGTGIDEKSSTDPTAVAAQDSAAAEPQTAAVVEEQDPSKKESWRQQEIHTIPTNNMAIVFTGLMLSLFLAAMDQTIVSTALPTIVRQLGGGDAYSWAGTAYLLTGACLTPLWGKLSDIVGRKPLLFFVIAVFLVGSALCGASQSFIMFLISRGVQGVGGGGIIQLMLITIGDIVVLEKRAKYAGMMGAVWGIASVIGPLIGGAFTDKVSWRWAFWINLPTGGIAAGLLYFLKLNPTPPKSVRVYISQFDFLGLGLFMAGVICLLVGFQLGETSWSRTTIALVVVACVLLVAGCINEIYTKRIPIIPPRLFKTRTTAGLLISVFIHGFAYYMAVYFIPVYFQVLGSSAIMSGIEMLPYSFGSSMLSIISGRVVTTTGKTRPTIWFGFVVMTLGYGLMIQLSDTSNRAEKELYLLVAAIGVGSLFQPPMIALQAAMPVADMASSTAAFGLIRTISGSVGLSVGNVIFATDLKKRLRPVSGYDVSNKTVSELTNDIRNLVDIQPPSLRQEVIHAYTKSLATLWIVCTPMLFVGLVAVLCIRSYSLKRKIVRASNDQEPQAQNSPQNQPSTSSSDEKNSEAV</sequence>
<organism evidence="8 9">
    <name type="scientific">Lentinula lateritia</name>
    <dbReference type="NCBI Taxonomy" id="40482"/>
    <lineage>
        <taxon>Eukaryota</taxon>
        <taxon>Fungi</taxon>
        <taxon>Dikarya</taxon>
        <taxon>Basidiomycota</taxon>
        <taxon>Agaricomycotina</taxon>
        <taxon>Agaricomycetes</taxon>
        <taxon>Agaricomycetidae</taxon>
        <taxon>Agaricales</taxon>
        <taxon>Marasmiineae</taxon>
        <taxon>Omphalotaceae</taxon>
        <taxon>Lentinula</taxon>
    </lineage>
</organism>
<feature type="transmembrane region" description="Helical" evidence="6">
    <location>
        <begin position="58"/>
        <end position="82"/>
    </location>
</feature>
<feature type="region of interest" description="Disordered" evidence="5">
    <location>
        <begin position="550"/>
        <end position="579"/>
    </location>
</feature>
<dbReference type="InterPro" id="IPR020846">
    <property type="entry name" value="MFS_dom"/>
</dbReference>
<proteinExistence type="predicted"/>
<name>A0ABQ8VNP9_9AGAR</name>
<feature type="compositionally biased region" description="Basic and acidic residues" evidence="5">
    <location>
        <begin position="1"/>
        <end position="11"/>
    </location>
</feature>
<dbReference type="SUPFAM" id="SSF103473">
    <property type="entry name" value="MFS general substrate transporter"/>
    <property type="match status" value="1"/>
</dbReference>
<dbReference type="Proteomes" id="UP001150217">
    <property type="component" value="Unassembled WGS sequence"/>
</dbReference>
<evidence type="ECO:0000259" key="7">
    <source>
        <dbReference type="PROSITE" id="PS50850"/>
    </source>
</evidence>
<feature type="transmembrane region" description="Helical" evidence="6">
    <location>
        <begin position="94"/>
        <end position="113"/>
    </location>
</feature>
<feature type="transmembrane region" description="Helical" evidence="6">
    <location>
        <begin position="412"/>
        <end position="434"/>
    </location>
</feature>
<dbReference type="EMBL" id="JANVFT010000018">
    <property type="protein sequence ID" value="KAJ4498017.1"/>
    <property type="molecule type" value="Genomic_DNA"/>
</dbReference>
<keyword evidence="3 6" id="KW-1133">Transmembrane helix</keyword>
<feature type="transmembrane region" description="Helical" evidence="6">
    <location>
        <begin position="280"/>
        <end position="299"/>
    </location>
</feature>
<evidence type="ECO:0000313" key="8">
    <source>
        <dbReference type="EMBL" id="KAJ4498017.1"/>
    </source>
</evidence>
<feature type="compositionally biased region" description="Low complexity" evidence="5">
    <location>
        <begin position="554"/>
        <end position="570"/>
    </location>
</feature>
<accession>A0ABQ8VNP9</accession>
<feature type="transmembrane region" description="Helical" evidence="6">
    <location>
        <begin position="157"/>
        <end position="176"/>
    </location>
</feature>
<evidence type="ECO:0000256" key="5">
    <source>
        <dbReference type="SAM" id="MobiDB-lite"/>
    </source>
</evidence>
<dbReference type="Gene3D" id="1.20.1250.20">
    <property type="entry name" value="MFS general substrate transporter like domains"/>
    <property type="match status" value="1"/>
</dbReference>
<feature type="transmembrane region" description="Helical" evidence="6">
    <location>
        <begin position="125"/>
        <end position="151"/>
    </location>
</feature>
<dbReference type="CDD" id="cd17502">
    <property type="entry name" value="MFS_Azr1_MDR_like"/>
    <property type="match status" value="1"/>
</dbReference>
<dbReference type="PANTHER" id="PTHR23501">
    <property type="entry name" value="MAJOR FACILITATOR SUPERFAMILY"/>
    <property type="match status" value="1"/>
</dbReference>
<dbReference type="Gene3D" id="1.20.1720.10">
    <property type="entry name" value="Multidrug resistance protein D"/>
    <property type="match status" value="1"/>
</dbReference>
<feature type="region of interest" description="Disordered" evidence="5">
    <location>
        <begin position="1"/>
        <end position="45"/>
    </location>
</feature>
<dbReference type="InterPro" id="IPR011701">
    <property type="entry name" value="MFS"/>
</dbReference>
<dbReference type="PANTHER" id="PTHR23501:SF102">
    <property type="entry name" value="DRUG TRANSPORTER, PUTATIVE (AFU_ORTHOLOGUE AFUA_3G08530)-RELATED"/>
    <property type="match status" value="1"/>
</dbReference>
<feature type="transmembrane region" description="Helical" evidence="6">
    <location>
        <begin position="381"/>
        <end position="400"/>
    </location>
</feature>
<gene>
    <name evidence="8" type="ORF">C8R41DRAFT_820543</name>
</gene>
<dbReference type="Pfam" id="PF07690">
    <property type="entry name" value="MFS_1"/>
    <property type="match status" value="1"/>
</dbReference>
<feature type="transmembrane region" description="Helical" evidence="6">
    <location>
        <begin position="183"/>
        <end position="201"/>
    </location>
</feature>
<keyword evidence="4 6" id="KW-0472">Membrane</keyword>
<dbReference type="PROSITE" id="PS50850">
    <property type="entry name" value="MFS"/>
    <property type="match status" value="1"/>
</dbReference>